<dbReference type="EMBL" id="JBELQE010000101">
    <property type="protein sequence ID" value="MER2252229.1"/>
    <property type="molecule type" value="Genomic_DNA"/>
</dbReference>
<comment type="caution">
    <text evidence="2">The sequence shown here is derived from an EMBL/GenBank/DDBJ whole genome shotgun (WGS) entry which is preliminary data.</text>
</comment>
<name>A0ABV1QS43_9HYPH</name>
<keyword evidence="3" id="KW-1185">Reference proteome</keyword>
<evidence type="ECO:0000313" key="3">
    <source>
        <dbReference type="Proteomes" id="UP001480955"/>
    </source>
</evidence>
<accession>A0ABV1QS43</accession>
<reference evidence="2 3" key="1">
    <citation type="submission" date="2024-06" db="EMBL/GenBank/DDBJ databases">
        <authorList>
            <person name="Campbell A.G."/>
        </authorList>
    </citation>
    <scope>NUCLEOTIDE SEQUENCE [LARGE SCALE GENOMIC DNA]</scope>
    <source>
        <strain evidence="2 3">EM12</strain>
    </source>
</reference>
<evidence type="ECO:0000313" key="2">
    <source>
        <dbReference type="EMBL" id="MER2252229.1"/>
    </source>
</evidence>
<protein>
    <submittedName>
        <fullName evidence="2">DUF1127 domain-containing protein</fullName>
    </submittedName>
</protein>
<feature type="domain" description="YjiS-like" evidence="1">
    <location>
        <begin position="6"/>
        <end position="38"/>
    </location>
</feature>
<dbReference type="Pfam" id="PF06568">
    <property type="entry name" value="YjiS-like"/>
    <property type="match status" value="1"/>
</dbReference>
<organism evidence="2 3">
    <name type="scientific">Methylorubrum podarium</name>
    <dbReference type="NCBI Taxonomy" id="200476"/>
    <lineage>
        <taxon>Bacteria</taxon>
        <taxon>Pseudomonadati</taxon>
        <taxon>Pseudomonadota</taxon>
        <taxon>Alphaproteobacteria</taxon>
        <taxon>Hyphomicrobiales</taxon>
        <taxon>Methylobacteriaceae</taxon>
        <taxon>Methylorubrum</taxon>
    </lineage>
</organism>
<dbReference type="Proteomes" id="UP001480955">
    <property type="component" value="Unassembled WGS sequence"/>
</dbReference>
<dbReference type="RefSeq" id="WP_350396512.1">
    <property type="nucleotide sequence ID" value="NZ_JBELQE010000101.1"/>
</dbReference>
<sequence length="73" mass="7819">MFNKVFESVRAHLRARVEEETLMDLSDAALDDIGLTRGALSALRTGAEPAYAEGRTIAPLFAALAFPVTLQAA</sequence>
<gene>
    <name evidence="2" type="ORF">ABS772_20115</name>
</gene>
<evidence type="ECO:0000259" key="1">
    <source>
        <dbReference type="Pfam" id="PF06568"/>
    </source>
</evidence>
<proteinExistence type="predicted"/>
<dbReference type="InterPro" id="IPR009506">
    <property type="entry name" value="YjiS-like"/>
</dbReference>